<sequence>MAVRDARQAYAVLRGMTSADGGMVAAATTSLPERAEEGRNYDYRYVWIRDQSYAGQAVAATAPGPPLDDAVRFATARLHADGPDLSPAYTVDGHPVPDPQPLDLPGYPGGYDRIGNHVNRQFQLDCFGEALLLLAAAAEHGWLDGDGSARDGEVA</sequence>
<dbReference type="Proteomes" id="UP000299290">
    <property type="component" value="Unassembled WGS sequence"/>
</dbReference>
<evidence type="ECO:0000259" key="1">
    <source>
        <dbReference type="Pfam" id="PF00723"/>
    </source>
</evidence>
<organism evidence="2 3">
    <name type="scientific">Streptomyces antimycoticus</name>
    <dbReference type="NCBI Taxonomy" id="68175"/>
    <lineage>
        <taxon>Bacteria</taxon>
        <taxon>Bacillati</taxon>
        <taxon>Actinomycetota</taxon>
        <taxon>Actinomycetes</taxon>
        <taxon>Kitasatosporales</taxon>
        <taxon>Streptomycetaceae</taxon>
        <taxon>Streptomyces</taxon>
        <taxon>Streptomyces violaceusniger group</taxon>
    </lineage>
</organism>
<name>A0A4D4K174_9ACTN</name>
<protein>
    <recommendedName>
        <fullName evidence="1">GH15-like domain-containing protein</fullName>
    </recommendedName>
</protein>
<feature type="domain" description="GH15-like" evidence="1">
    <location>
        <begin position="18"/>
        <end position="141"/>
    </location>
</feature>
<dbReference type="InterPro" id="IPR011613">
    <property type="entry name" value="GH15-like"/>
</dbReference>
<dbReference type="Pfam" id="PF00723">
    <property type="entry name" value="Glyco_hydro_15"/>
    <property type="match status" value="1"/>
</dbReference>
<dbReference type="Gene3D" id="1.50.10.10">
    <property type="match status" value="1"/>
</dbReference>
<evidence type="ECO:0000313" key="2">
    <source>
        <dbReference type="EMBL" id="GDY40398.1"/>
    </source>
</evidence>
<dbReference type="InterPro" id="IPR008928">
    <property type="entry name" value="6-hairpin_glycosidase_sf"/>
</dbReference>
<gene>
    <name evidence="2" type="ORF">SANT12839_012800</name>
</gene>
<accession>A0A4D4K174</accession>
<keyword evidence="3" id="KW-1185">Reference proteome</keyword>
<dbReference type="EMBL" id="BJHV01000001">
    <property type="protein sequence ID" value="GDY40398.1"/>
    <property type="molecule type" value="Genomic_DNA"/>
</dbReference>
<dbReference type="SUPFAM" id="SSF48208">
    <property type="entry name" value="Six-hairpin glycosidases"/>
    <property type="match status" value="1"/>
</dbReference>
<reference evidence="2 3" key="1">
    <citation type="journal article" date="2020" name="Int. J. Syst. Evol. Microbiol.">
        <title>Reclassification of Streptomyces castelarensis and Streptomyces sporoclivatus as later heterotypic synonyms of Streptomyces antimycoticus.</title>
        <authorList>
            <person name="Komaki H."/>
            <person name="Tamura T."/>
        </authorList>
    </citation>
    <scope>NUCLEOTIDE SEQUENCE [LARGE SCALE GENOMIC DNA]</scope>
    <source>
        <strain evidence="2 3">NBRC 12839</strain>
    </source>
</reference>
<comment type="caution">
    <text evidence="2">The sequence shown here is derived from an EMBL/GenBank/DDBJ whole genome shotgun (WGS) entry which is preliminary data.</text>
</comment>
<dbReference type="InterPro" id="IPR012341">
    <property type="entry name" value="6hp_glycosidase-like_sf"/>
</dbReference>
<dbReference type="GO" id="GO:0005975">
    <property type="term" value="P:carbohydrate metabolic process"/>
    <property type="evidence" value="ECO:0007669"/>
    <property type="project" value="InterPro"/>
</dbReference>
<evidence type="ECO:0000313" key="3">
    <source>
        <dbReference type="Proteomes" id="UP000299290"/>
    </source>
</evidence>
<proteinExistence type="predicted"/>
<dbReference type="AlphaFoldDB" id="A0A4D4K174"/>